<dbReference type="SMART" id="SM00516">
    <property type="entry name" value="SEC14"/>
    <property type="match status" value="1"/>
</dbReference>
<dbReference type="AlphaFoldDB" id="A0AAV3RTM4"/>
<feature type="domain" description="CRAL-TRIO" evidence="1">
    <location>
        <begin position="10"/>
        <end position="159"/>
    </location>
</feature>
<dbReference type="Pfam" id="PF13716">
    <property type="entry name" value="CRAL_TRIO_2"/>
    <property type="match status" value="1"/>
</dbReference>
<dbReference type="PANTHER" id="PTHR48411">
    <property type="entry name" value="OS01G0948300 PROTEIN"/>
    <property type="match status" value="1"/>
</dbReference>
<evidence type="ECO:0000313" key="3">
    <source>
        <dbReference type="Proteomes" id="UP001454036"/>
    </source>
</evidence>
<reference evidence="2 3" key="1">
    <citation type="submission" date="2024-01" db="EMBL/GenBank/DDBJ databases">
        <title>The complete chloroplast genome sequence of Lithospermum erythrorhizon: insights into the phylogenetic relationship among Boraginaceae species and the maternal lineages of purple gromwells.</title>
        <authorList>
            <person name="Okada T."/>
            <person name="Watanabe K."/>
        </authorList>
    </citation>
    <scope>NUCLEOTIDE SEQUENCE [LARGE SCALE GENOMIC DNA]</scope>
</reference>
<gene>
    <name evidence="2" type="ORF">LIER_32346</name>
</gene>
<name>A0AAV3RTM4_LITER</name>
<dbReference type="Proteomes" id="UP001454036">
    <property type="component" value="Unassembled WGS sequence"/>
</dbReference>
<dbReference type="EMBL" id="BAABME010012385">
    <property type="protein sequence ID" value="GAA0185058.1"/>
    <property type="molecule type" value="Genomic_DNA"/>
</dbReference>
<dbReference type="SUPFAM" id="SSF52087">
    <property type="entry name" value="CRAL/TRIO domain"/>
    <property type="match status" value="1"/>
</dbReference>
<protein>
    <recommendedName>
        <fullName evidence="1">CRAL-TRIO domain-containing protein</fullName>
    </recommendedName>
</protein>
<keyword evidence="3" id="KW-1185">Reference proteome</keyword>
<organism evidence="2 3">
    <name type="scientific">Lithospermum erythrorhizon</name>
    <name type="common">Purple gromwell</name>
    <name type="synonym">Lithospermum officinale var. erythrorhizon</name>
    <dbReference type="NCBI Taxonomy" id="34254"/>
    <lineage>
        <taxon>Eukaryota</taxon>
        <taxon>Viridiplantae</taxon>
        <taxon>Streptophyta</taxon>
        <taxon>Embryophyta</taxon>
        <taxon>Tracheophyta</taxon>
        <taxon>Spermatophyta</taxon>
        <taxon>Magnoliopsida</taxon>
        <taxon>eudicotyledons</taxon>
        <taxon>Gunneridae</taxon>
        <taxon>Pentapetalae</taxon>
        <taxon>asterids</taxon>
        <taxon>lamiids</taxon>
        <taxon>Boraginales</taxon>
        <taxon>Boraginaceae</taxon>
        <taxon>Boraginoideae</taxon>
        <taxon>Lithospermeae</taxon>
        <taxon>Lithospermum</taxon>
    </lineage>
</organism>
<evidence type="ECO:0000259" key="1">
    <source>
        <dbReference type="SMART" id="SM00516"/>
    </source>
</evidence>
<evidence type="ECO:0000313" key="2">
    <source>
        <dbReference type="EMBL" id="GAA0185058.1"/>
    </source>
</evidence>
<dbReference type="InterPro" id="IPR036865">
    <property type="entry name" value="CRAL-TRIO_dom_sf"/>
</dbReference>
<dbReference type="Gene3D" id="3.40.525.10">
    <property type="entry name" value="CRAL-TRIO lipid binding domain"/>
    <property type="match status" value="1"/>
</dbReference>
<sequence>MLSEIEQLQLIKKLQIFKIRGRDKRGRLILRIIGKFLPAKVVNKEIVKKYLEEKIYPELEQLPFAVVYFHTDVEKSENFAGVSALRSIYDAIPVNVKENLESVYFVHPGLQARLFFATFGRFVFSGGLYEKLMYISRVDYLWEHVRRNEIDVPDFVHDHDEDLEYRPVMDYGMESDHLRVYGGTTALDPSSVSIYSLRCTSA</sequence>
<dbReference type="InterPro" id="IPR001251">
    <property type="entry name" value="CRAL-TRIO_dom"/>
</dbReference>
<proteinExistence type="predicted"/>
<accession>A0AAV3RTM4</accession>
<comment type="caution">
    <text evidence="2">The sequence shown here is derived from an EMBL/GenBank/DDBJ whole genome shotgun (WGS) entry which is preliminary data.</text>
</comment>
<dbReference type="PANTHER" id="PTHR48411:SF1">
    <property type="entry name" value="OS01G0948300 PROTEIN"/>
    <property type="match status" value="1"/>
</dbReference>